<evidence type="ECO:0000313" key="1">
    <source>
        <dbReference type="EMBL" id="RAH74359.1"/>
    </source>
</evidence>
<gene>
    <name evidence="1" type="ORF">BO66DRAFT_388419</name>
</gene>
<dbReference type="EMBL" id="KZ824936">
    <property type="protein sequence ID" value="RAH74359.1"/>
    <property type="molecule type" value="Genomic_DNA"/>
</dbReference>
<name>A0ACD1HLP3_9EURO</name>
<keyword evidence="2" id="KW-1185">Reference proteome</keyword>
<organism evidence="1 2">
    <name type="scientific">Aspergillus aculeatinus CBS 121060</name>
    <dbReference type="NCBI Taxonomy" id="1448322"/>
    <lineage>
        <taxon>Eukaryota</taxon>
        <taxon>Fungi</taxon>
        <taxon>Dikarya</taxon>
        <taxon>Ascomycota</taxon>
        <taxon>Pezizomycotina</taxon>
        <taxon>Eurotiomycetes</taxon>
        <taxon>Eurotiomycetidae</taxon>
        <taxon>Eurotiales</taxon>
        <taxon>Aspergillaceae</taxon>
        <taxon>Aspergillus</taxon>
        <taxon>Aspergillus subgen. Circumdati</taxon>
    </lineage>
</organism>
<protein>
    <submittedName>
        <fullName evidence="1">Uncharacterized protein</fullName>
    </submittedName>
</protein>
<dbReference type="Proteomes" id="UP000249661">
    <property type="component" value="Unassembled WGS sequence"/>
</dbReference>
<accession>A0ACD1HLP3</accession>
<evidence type="ECO:0000313" key="2">
    <source>
        <dbReference type="Proteomes" id="UP000249661"/>
    </source>
</evidence>
<proteinExistence type="predicted"/>
<sequence length="103" mass="10937">MHCHSSELVLALPLLGCSPARATGHQVGCLVQSSTVVQSQALAWTQGLPEHFNSTDYNFGGGGEVMPALWSSWPGAFSADSRGCPTTHGKRFVDSKTRHVPST</sequence>
<reference evidence="1" key="1">
    <citation type="submission" date="2018-02" db="EMBL/GenBank/DDBJ databases">
        <title>The genomes of Aspergillus section Nigri reveals drivers in fungal speciation.</title>
        <authorList>
            <consortium name="DOE Joint Genome Institute"/>
            <person name="Vesth T.C."/>
            <person name="Nybo J."/>
            <person name="Theobald S."/>
            <person name="Brandl J."/>
            <person name="Frisvad J.C."/>
            <person name="Nielsen K.F."/>
            <person name="Lyhne E.K."/>
            <person name="Kogle M.E."/>
            <person name="Kuo A."/>
            <person name="Riley R."/>
            <person name="Clum A."/>
            <person name="Nolan M."/>
            <person name="Lipzen A."/>
            <person name="Salamov A."/>
            <person name="Henrissat B."/>
            <person name="Wiebenga A."/>
            <person name="De vries R.P."/>
            <person name="Grigoriev I.V."/>
            <person name="Mortensen U.H."/>
            <person name="Andersen M.R."/>
            <person name="Baker S.E."/>
        </authorList>
    </citation>
    <scope>NUCLEOTIDE SEQUENCE</scope>
    <source>
        <strain evidence="1">CBS 121060</strain>
    </source>
</reference>